<dbReference type="InterPro" id="IPR006619">
    <property type="entry name" value="PGRP_domain_met/bac"/>
</dbReference>
<dbReference type="InterPro" id="IPR015510">
    <property type="entry name" value="PGRP"/>
</dbReference>
<evidence type="ECO:0000313" key="7">
    <source>
        <dbReference type="Proteomes" id="UP001107558"/>
    </source>
</evidence>
<keyword evidence="3" id="KW-0391">Immunity</keyword>
<dbReference type="OrthoDB" id="7939567at2759"/>
<evidence type="ECO:0000256" key="4">
    <source>
        <dbReference type="SAM" id="Phobius"/>
    </source>
</evidence>
<evidence type="ECO:0000256" key="3">
    <source>
        <dbReference type="ARBA" id="ARBA00022859"/>
    </source>
</evidence>
<reference evidence="6" key="1">
    <citation type="submission" date="2021-03" db="EMBL/GenBank/DDBJ databases">
        <title>Chromosome level genome of the anhydrobiotic midge Polypedilum vanderplanki.</title>
        <authorList>
            <person name="Yoshida Y."/>
            <person name="Kikawada T."/>
            <person name="Gusev O."/>
        </authorList>
    </citation>
    <scope>NUCLEOTIDE SEQUENCE</scope>
    <source>
        <strain evidence="6">NIAS01</strain>
        <tissue evidence="6">Whole body or cell culture</tissue>
    </source>
</reference>
<dbReference type="Pfam" id="PF01510">
    <property type="entry name" value="Amidase_2"/>
    <property type="match status" value="1"/>
</dbReference>
<dbReference type="Gene3D" id="3.40.80.10">
    <property type="entry name" value="Peptidoglycan recognition protein-like"/>
    <property type="match status" value="2"/>
</dbReference>
<dbReference type="GO" id="GO:0008270">
    <property type="term" value="F:zinc ion binding"/>
    <property type="evidence" value="ECO:0007669"/>
    <property type="project" value="InterPro"/>
</dbReference>
<gene>
    <name evidence="6" type="ORF">PVAND_007026</name>
</gene>
<dbReference type="SUPFAM" id="SSF55846">
    <property type="entry name" value="N-acetylmuramoyl-L-alanine amidase-like"/>
    <property type="match status" value="2"/>
</dbReference>
<protein>
    <recommendedName>
        <fullName evidence="5">Peptidoglycan recognition protein family domain-containing protein</fullName>
    </recommendedName>
</protein>
<evidence type="ECO:0000313" key="6">
    <source>
        <dbReference type="EMBL" id="KAG5677254.1"/>
    </source>
</evidence>
<feature type="domain" description="Peptidoglycan recognition protein family" evidence="5">
    <location>
        <begin position="192"/>
        <end position="336"/>
    </location>
</feature>
<sequence length="511" mass="58059">MYKNNNNLNLNRCASISTIDSISAAEIVNQAYQKFELDASPIPLSSHNNLMFEKSEKIHVGDVINYYLSSSSIEGSKQRINNNSQKNFENKIDVISNDSDSSRQNIFQKKIFLLITLISFVIITLILISILYIMNYNENLNNTDIEETTSISITSTSTYTLLSTITTTSTNIETTTTITEISPTVPPVITLESYKTRKDWNAEAAKATIALKLPIHRIIIAHTGGESCHNENDCKRIIKRLQENSIDLDDIPYNFLIGDDSNIYEGRGILFQGQHSMNKFATEYDSIGICVAFIGNYEFTALSESQIKAFGYFVKYFIDNGLIIENYTLFSHDQLVKNEKPADKLTEMIKDWKGFRNLQKIFHRDEWKAEEPKTVKRFNHIIDWALLSGNYTPQCYNFSHCAEDVRKIQKNAFNGNLNDIGYAFIIGGDGLIFEGRGWDLLGEHTDGYDNKTIAIHIIDDNIVHPPNDFVMNAIYNLLEDGAALGPGYGLVGAIKKWTHWQYLPKPKRFIN</sequence>
<dbReference type="SMART" id="SM00701">
    <property type="entry name" value="PGRP"/>
    <property type="match status" value="2"/>
</dbReference>
<dbReference type="GO" id="GO:0009253">
    <property type="term" value="P:peptidoglycan catabolic process"/>
    <property type="evidence" value="ECO:0007669"/>
    <property type="project" value="InterPro"/>
</dbReference>
<dbReference type="GO" id="GO:0045087">
    <property type="term" value="P:innate immune response"/>
    <property type="evidence" value="ECO:0007669"/>
    <property type="project" value="UniProtKB-KW"/>
</dbReference>
<dbReference type="PANTHER" id="PTHR11022">
    <property type="entry name" value="PEPTIDOGLYCAN RECOGNITION PROTEIN"/>
    <property type="match status" value="1"/>
</dbReference>
<accession>A0A9J6C6M2</accession>
<proteinExistence type="inferred from homology"/>
<dbReference type="PANTHER" id="PTHR11022:SF41">
    <property type="entry name" value="PEPTIDOGLYCAN-RECOGNITION PROTEIN LC-RELATED"/>
    <property type="match status" value="1"/>
</dbReference>
<dbReference type="EMBL" id="JADBJN010000002">
    <property type="protein sequence ID" value="KAG5677254.1"/>
    <property type="molecule type" value="Genomic_DNA"/>
</dbReference>
<dbReference type="GO" id="GO:0008745">
    <property type="term" value="F:N-acetylmuramoyl-L-alanine amidase activity"/>
    <property type="evidence" value="ECO:0007669"/>
    <property type="project" value="InterPro"/>
</dbReference>
<comment type="caution">
    <text evidence="6">The sequence shown here is derived from an EMBL/GenBank/DDBJ whole genome shotgun (WGS) entry which is preliminary data.</text>
</comment>
<evidence type="ECO:0000256" key="1">
    <source>
        <dbReference type="ARBA" id="ARBA00007553"/>
    </source>
</evidence>
<keyword evidence="2" id="KW-0399">Innate immunity</keyword>
<keyword evidence="4" id="KW-0472">Membrane</keyword>
<evidence type="ECO:0000256" key="2">
    <source>
        <dbReference type="ARBA" id="ARBA00022588"/>
    </source>
</evidence>
<name>A0A9J6C6M2_POLVA</name>
<dbReference type="AlphaFoldDB" id="A0A9J6C6M2"/>
<dbReference type="Proteomes" id="UP001107558">
    <property type="component" value="Chromosome 2"/>
</dbReference>
<dbReference type="CDD" id="cd06583">
    <property type="entry name" value="PGRP"/>
    <property type="match status" value="2"/>
</dbReference>
<dbReference type="InterPro" id="IPR002502">
    <property type="entry name" value="Amidase_domain"/>
</dbReference>
<evidence type="ECO:0000259" key="5">
    <source>
        <dbReference type="SMART" id="SM00701"/>
    </source>
</evidence>
<keyword evidence="7" id="KW-1185">Reference proteome</keyword>
<comment type="similarity">
    <text evidence="1">Belongs to the N-acetylmuramoyl-L-alanine amidase 2 family.</text>
</comment>
<feature type="transmembrane region" description="Helical" evidence="4">
    <location>
        <begin position="111"/>
        <end position="134"/>
    </location>
</feature>
<keyword evidence="4" id="KW-1133">Transmembrane helix</keyword>
<organism evidence="6 7">
    <name type="scientific">Polypedilum vanderplanki</name>
    <name type="common">Sleeping chironomid midge</name>
    <dbReference type="NCBI Taxonomy" id="319348"/>
    <lineage>
        <taxon>Eukaryota</taxon>
        <taxon>Metazoa</taxon>
        <taxon>Ecdysozoa</taxon>
        <taxon>Arthropoda</taxon>
        <taxon>Hexapoda</taxon>
        <taxon>Insecta</taxon>
        <taxon>Pterygota</taxon>
        <taxon>Neoptera</taxon>
        <taxon>Endopterygota</taxon>
        <taxon>Diptera</taxon>
        <taxon>Nematocera</taxon>
        <taxon>Chironomoidea</taxon>
        <taxon>Chironomidae</taxon>
        <taxon>Chironominae</taxon>
        <taxon>Polypedilum</taxon>
        <taxon>Polypedilum</taxon>
    </lineage>
</organism>
<dbReference type="InterPro" id="IPR036505">
    <property type="entry name" value="Amidase/PGRP_sf"/>
</dbReference>
<feature type="domain" description="Peptidoglycan recognition protein family" evidence="5">
    <location>
        <begin position="359"/>
        <end position="497"/>
    </location>
</feature>
<keyword evidence="4" id="KW-0812">Transmembrane</keyword>